<dbReference type="NCBIfam" id="TIGR02595">
    <property type="entry name" value="PEP_CTERM"/>
    <property type="match status" value="1"/>
</dbReference>
<evidence type="ECO:0000256" key="2">
    <source>
        <dbReference type="SAM" id="SignalP"/>
    </source>
</evidence>
<keyword evidence="2" id="KW-0732">Signal</keyword>
<feature type="signal peptide" evidence="2">
    <location>
        <begin position="1"/>
        <end position="23"/>
    </location>
</feature>
<sequence length="256" mass="25975">MNKLLKLTAAAGVALALSTSASAAMVTQWSYTLTSKWSAAKNTDNANTSGVGTQLLSWGTPATTAGISSLSLTDPAAGTVATNTGIGNGVTVTHNNFPIFGATLASATLQAQLVLTPTLPVPGPTFPPSLQNIDIKFVETPNVETCAVASSTPCRDIFVLDNPSQASGAQQFTYDGITYAITVFPLSLGSFQTLPPAACAAAGKAAGCVGFTTEENQATVVPFGFRISTVSEPGVLALVGFGLAGLGFAARRRKAA</sequence>
<dbReference type="Pfam" id="PF07589">
    <property type="entry name" value="PEP-CTERM"/>
    <property type="match status" value="1"/>
</dbReference>
<proteinExistence type="predicted"/>
<comment type="caution">
    <text evidence="4">The sequence shown here is derived from an EMBL/GenBank/DDBJ whole genome shotgun (WGS) entry which is preliminary data.</text>
</comment>
<organism evidence="4 5">
    <name type="scientific">Inhella crocodyli</name>
    <dbReference type="NCBI Taxonomy" id="2499851"/>
    <lineage>
        <taxon>Bacteria</taxon>
        <taxon>Pseudomonadati</taxon>
        <taxon>Pseudomonadota</taxon>
        <taxon>Betaproteobacteria</taxon>
        <taxon>Burkholderiales</taxon>
        <taxon>Sphaerotilaceae</taxon>
        <taxon>Inhella</taxon>
    </lineage>
</organism>
<evidence type="ECO:0000259" key="3">
    <source>
        <dbReference type="Pfam" id="PF07589"/>
    </source>
</evidence>
<feature type="chain" id="PRO_5019302149" evidence="2">
    <location>
        <begin position="24"/>
        <end position="256"/>
    </location>
</feature>
<dbReference type="NCBIfam" id="NF038125">
    <property type="entry name" value="PEP_CTERM_THxN"/>
    <property type="match status" value="1"/>
</dbReference>
<keyword evidence="1" id="KW-0812">Transmembrane</keyword>
<dbReference type="InterPro" id="IPR047995">
    <property type="entry name" value="Choice_anch_K"/>
</dbReference>
<dbReference type="RefSeq" id="WP_127682535.1">
    <property type="nucleotide sequence ID" value="NZ_SACM01000002.1"/>
</dbReference>
<keyword evidence="1" id="KW-0472">Membrane</keyword>
<keyword evidence="1" id="KW-1133">Transmembrane helix</keyword>
<gene>
    <name evidence="4" type="ORF">EOD73_08300</name>
</gene>
<dbReference type="EMBL" id="SACM01000002">
    <property type="protein sequence ID" value="RVT86037.1"/>
    <property type="molecule type" value="Genomic_DNA"/>
</dbReference>
<feature type="transmembrane region" description="Helical" evidence="1">
    <location>
        <begin position="233"/>
        <end position="250"/>
    </location>
</feature>
<dbReference type="InterPro" id="IPR013424">
    <property type="entry name" value="Ice-binding_C"/>
</dbReference>
<evidence type="ECO:0000256" key="1">
    <source>
        <dbReference type="SAM" id="Phobius"/>
    </source>
</evidence>
<dbReference type="OrthoDB" id="8480067at2"/>
<accession>A0A437LKU8</accession>
<dbReference type="Proteomes" id="UP000288587">
    <property type="component" value="Unassembled WGS sequence"/>
</dbReference>
<dbReference type="NCBIfam" id="NF038131">
    <property type="entry name" value="choice_anch_K"/>
    <property type="match status" value="1"/>
</dbReference>
<evidence type="ECO:0000313" key="5">
    <source>
        <dbReference type="Proteomes" id="UP000288587"/>
    </source>
</evidence>
<keyword evidence="5" id="KW-1185">Reference proteome</keyword>
<reference evidence="4 5" key="1">
    <citation type="submission" date="2019-01" db="EMBL/GenBank/DDBJ databases">
        <authorList>
            <person name="Chen W.-M."/>
        </authorList>
    </citation>
    <scope>NUCLEOTIDE SEQUENCE [LARGE SCALE GENOMIC DNA]</scope>
    <source>
        <strain evidence="4 5">CCP-18</strain>
    </source>
</reference>
<name>A0A437LKU8_9BURK</name>
<dbReference type="AlphaFoldDB" id="A0A437LKU8"/>
<protein>
    <submittedName>
        <fullName evidence="4">PEP-CTERM sorting domain-containing protein</fullName>
    </submittedName>
</protein>
<feature type="domain" description="Ice-binding protein C-terminal" evidence="3">
    <location>
        <begin position="229"/>
        <end position="253"/>
    </location>
</feature>
<evidence type="ECO:0000313" key="4">
    <source>
        <dbReference type="EMBL" id="RVT86037.1"/>
    </source>
</evidence>